<dbReference type="GO" id="GO:0003677">
    <property type="term" value="F:DNA binding"/>
    <property type="evidence" value="ECO:0007669"/>
    <property type="project" value="UniProtKB-UniRule"/>
</dbReference>
<organism evidence="4 5">
    <name type="scientific">Oceanirhabdus seepicola</name>
    <dbReference type="NCBI Taxonomy" id="2828781"/>
    <lineage>
        <taxon>Bacteria</taxon>
        <taxon>Bacillati</taxon>
        <taxon>Bacillota</taxon>
        <taxon>Clostridia</taxon>
        <taxon>Eubacteriales</taxon>
        <taxon>Clostridiaceae</taxon>
        <taxon>Oceanirhabdus</taxon>
    </lineage>
</organism>
<gene>
    <name evidence="4" type="ORF">KDK92_18490</name>
</gene>
<name>A0A9J6P597_9CLOT</name>
<dbReference type="PROSITE" id="PS50977">
    <property type="entry name" value="HTH_TETR_2"/>
    <property type="match status" value="1"/>
</dbReference>
<evidence type="ECO:0000259" key="3">
    <source>
        <dbReference type="PROSITE" id="PS50977"/>
    </source>
</evidence>
<dbReference type="PANTHER" id="PTHR30328">
    <property type="entry name" value="TRANSCRIPTIONAL REPRESSOR"/>
    <property type="match status" value="1"/>
</dbReference>
<dbReference type="GO" id="GO:0006355">
    <property type="term" value="P:regulation of DNA-templated transcription"/>
    <property type="evidence" value="ECO:0007669"/>
    <property type="project" value="UniProtKB-ARBA"/>
</dbReference>
<evidence type="ECO:0000313" key="4">
    <source>
        <dbReference type="EMBL" id="MCM1991731.1"/>
    </source>
</evidence>
<evidence type="ECO:0000256" key="2">
    <source>
        <dbReference type="PROSITE-ProRule" id="PRU00335"/>
    </source>
</evidence>
<sequence>MNGHHKRAKYKIESIKHAAIELFNQYGTKKVSMDEIAAKACVSKMTIYKYYHSKDVLIREVMLYIYEKKFVSAETLLKENIPFIEKLRGILSIKFESGDYLKGDLNSTFLDKDLEIRKFFEESFQDRAKKLLSLLLSEGKQEGYINDNVSSEIFYLYLEILNTGMKAKSEELHSVISNRDELDKLLDLYFFGIINKSK</sequence>
<dbReference type="AlphaFoldDB" id="A0A9J6P597"/>
<feature type="DNA-binding region" description="H-T-H motif" evidence="2">
    <location>
        <begin position="32"/>
        <end position="51"/>
    </location>
</feature>
<protein>
    <submittedName>
        <fullName evidence="4">TetR/AcrR family transcriptional regulator</fullName>
    </submittedName>
</protein>
<comment type="caution">
    <text evidence="4">The sequence shown here is derived from an EMBL/GenBank/DDBJ whole genome shotgun (WGS) entry which is preliminary data.</text>
</comment>
<dbReference type="RefSeq" id="WP_250860872.1">
    <property type="nucleotide sequence ID" value="NZ_JAGSOJ010000004.1"/>
</dbReference>
<dbReference type="Gene3D" id="1.10.357.10">
    <property type="entry name" value="Tetracycline Repressor, domain 2"/>
    <property type="match status" value="1"/>
</dbReference>
<dbReference type="InterPro" id="IPR009057">
    <property type="entry name" value="Homeodomain-like_sf"/>
</dbReference>
<feature type="domain" description="HTH tetR-type" evidence="3">
    <location>
        <begin position="9"/>
        <end position="69"/>
    </location>
</feature>
<accession>A0A9J6P597</accession>
<keyword evidence="1 2" id="KW-0238">DNA-binding</keyword>
<dbReference type="EMBL" id="JAGSOJ010000004">
    <property type="protein sequence ID" value="MCM1991731.1"/>
    <property type="molecule type" value="Genomic_DNA"/>
</dbReference>
<dbReference type="Proteomes" id="UP001056429">
    <property type="component" value="Unassembled WGS sequence"/>
</dbReference>
<dbReference type="PRINTS" id="PR00455">
    <property type="entry name" value="HTHTETR"/>
</dbReference>
<keyword evidence="5" id="KW-1185">Reference proteome</keyword>
<evidence type="ECO:0000313" key="5">
    <source>
        <dbReference type="Proteomes" id="UP001056429"/>
    </source>
</evidence>
<reference evidence="4" key="2">
    <citation type="submission" date="2021-04" db="EMBL/GenBank/DDBJ databases">
        <authorList>
            <person name="Dong X."/>
        </authorList>
    </citation>
    <scope>NUCLEOTIDE SEQUENCE</scope>
    <source>
        <strain evidence="4">ZWT</strain>
    </source>
</reference>
<dbReference type="SUPFAM" id="SSF46689">
    <property type="entry name" value="Homeodomain-like"/>
    <property type="match status" value="1"/>
</dbReference>
<proteinExistence type="predicted"/>
<dbReference type="PANTHER" id="PTHR30328:SF54">
    <property type="entry name" value="HTH-TYPE TRANSCRIPTIONAL REPRESSOR SCO4008"/>
    <property type="match status" value="1"/>
</dbReference>
<dbReference type="InterPro" id="IPR001647">
    <property type="entry name" value="HTH_TetR"/>
</dbReference>
<dbReference type="Pfam" id="PF00440">
    <property type="entry name" value="TetR_N"/>
    <property type="match status" value="1"/>
</dbReference>
<dbReference type="InterPro" id="IPR050109">
    <property type="entry name" value="HTH-type_TetR-like_transc_reg"/>
</dbReference>
<evidence type="ECO:0000256" key="1">
    <source>
        <dbReference type="ARBA" id="ARBA00023125"/>
    </source>
</evidence>
<reference evidence="4" key="1">
    <citation type="journal article" date="2021" name="mSystems">
        <title>Bacteria and Archaea Synergistically Convert Glycine Betaine to Biogenic Methane in the Formosa Cold Seep of the South China Sea.</title>
        <authorList>
            <person name="Li L."/>
            <person name="Zhang W."/>
            <person name="Zhang S."/>
            <person name="Song L."/>
            <person name="Sun Q."/>
            <person name="Zhang H."/>
            <person name="Xiang H."/>
            <person name="Dong X."/>
        </authorList>
    </citation>
    <scope>NUCLEOTIDE SEQUENCE</scope>
    <source>
        <strain evidence="4">ZWT</strain>
    </source>
</reference>